<name>A0A022Y4K8_TRISD</name>
<organism evidence="1 2">
    <name type="scientific">Trichophyton soudanense CBS 452.61</name>
    <dbReference type="NCBI Taxonomy" id="1215331"/>
    <lineage>
        <taxon>Eukaryota</taxon>
        <taxon>Fungi</taxon>
        <taxon>Dikarya</taxon>
        <taxon>Ascomycota</taxon>
        <taxon>Pezizomycotina</taxon>
        <taxon>Eurotiomycetes</taxon>
        <taxon>Eurotiomycetidae</taxon>
        <taxon>Onygenales</taxon>
        <taxon>Arthrodermataceae</taxon>
        <taxon>Trichophyton</taxon>
    </lineage>
</organism>
<evidence type="ECO:0000313" key="1">
    <source>
        <dbReference type="EMBL" id="EZF77533.1"/>
    </source>
</evidence>
<keyword evidence="2" id="KW-1185">Reference proteome</keyword>
<sequence length="84" mass="9403">NAVDIGEPEFQGPTQPGQREAKDALLRSLTMACIMFGSLHRLKVVVTMLLRTERVIWLSSISRLSCRVDVKYRGTNEMGRLAAL</sequence>
<dbReference type="HOGENOM" id="CLU_2533822_0_0_1"/>
<protein>
    <submittedName>
        <fullName evidence="1">Uncharacterized protein</fullName>
    </submittedName>
</protein>
<dbReference type="EMBL" id="KK208747">
    <property type="protein sequence ID" value="EZF77533.1"/>
    <property type="molecule type" value="Genomic_DNA"/>
</dbReference>
<dbReference type="AlphaFoldDB" id="A0A022Y4K8"/>
<accession>A0A022Y4K8</accession>
<reference evidence="1 2" key="1">
    <citation type="submission" date="2014-02" db="EMBL/GenBank/DDBJ databases">
        <title>The Genome Sequence of Trichophyton rubrum (morphotype soudanense) CBS 452.61.</title>
        <authorList>
            <consortium name="The Broad Institute Genomics Platform"/>
            <person name="Cuomo C.A."/>
            <person name="White T.C."/>
            <person name="Graser Y."/>
            <person name="Martinez-Rossi N."/>
            <person name="Heitman J."/>
            <person name="Young S.K."/>
            <person name="Zeng Q."/>
            <person name="Gargeya S."/>
            <person name="Abouelleil A."/>
            <person name="Alvarado L."/>
            <person name="Chapman S.B."/>
            <person name="Gainer-Dewar J."/>
            <person name="Goldberg J."/>
            <person name="Griggs A."/>
            <person name="Gujja S."/>
            <person name="Hansen M."/>
            <person name="Howarth C."/>
            <person name="Imamovic A."/>
            <person name="Larimer J."/>
            <person name="Martinez D."/>
            <person name="Murphy C."/>
            <person name="Pearson M.D."/>
            <person name="Persinoti G."/>
            <person name="Poon T."/>
            <person name="Priest M."/>
            <person name="Roberts A.D."/>
            <person name="Saif S."/>
            <person name="Shea T.D."/>
            <person name="Sykes S.N."/>
            <person name="Wortman J."/>
            <person name="Nusbaum C."/>
            <person name="Birren B."/>
        </authorList>
    </citation>
    <scope>NUCLEOTIDE SEQUENCE [LARGE SCALE GENOMIC DNA]</scope>
    <source>
        <strain evidence="1 2">CBS 452.61</strain>
    </source>
</reference>
<proteinExistence type="predicted"/>
<feature type="non-terminal residue" evidence="1">
    <location>
        <position position="1"/>
    </location>
</feature>
<evidence type="ECO:0000313" key="2">
    <source>
        <dbReference type="Proteomes" id="UP000023623"/>
    </source>
</evidence>
<gene>
    <name evidence="1" type="ORF">H105_01307</name>
</gene>
<dbReference type="Proteomes" id="UP000023623">
    <property type="component" value="Unassembled WGS sequence"/>
</dbReference>